<dbReference type="Proteomes" id="UP000327493">
    <property type="component" value="Chromosome 19"/>
</dbReference>
<feature type="chain" id="PRO_5023899342" evidence="2">
    <location>
        <begin position="18"/>
        <end position="346"/>
    </location>
</feature>
<accession>A0A5J5CL49</accession>
<feature type="signal peptide" evidence="2">
    <location>
        <begin position="1"/>
        <end position="17"/>
    </location>
</feature>
<dbReference type="EMBL" id="VOFY01000019">
    <property type="protein sequence ID" value="KAA8582688.1"/>
    <property type="molecule type" value="Genomic_DNA"/>
</dbReference>
<reference evidence="3 4" key="1">
    <citation type="submission" date="2019-08" db="EMBL/GenBank/DDBJ databases">
        <title>A chromosome-level genome assembly, high-density linkage maps, and genome scans reveal the genomic architecture of hybrid incompatibilities underlying speciation via character displacement in darters (Percidae: Etheostominae).</title>
        <authorList>
            <person name="Moran R.L."/>
            <person name="Catchen J.M."/>
            <person name="Fuller R.C."/>
        </authorList>
    </citation>
    <scope>NUCLEOTIDE SEQUENCE [LARGE SCALE GENOMIC DNA]</scope>
    <source>
        <strain evidence="3">EspeVRDwgs_2016</strain>
        <tissue evidence="3">Muscle</tissue>
    </source>
</reference>
<name>A0A5J5CL49_9PERO</name>
<dbReference type="AlphaFoldDB" id="A0A5J5CL49"/>
<proteinExistence type="predicted"/>
<feature type="region of interest" description="Disordered" evidence="1">
    <location>
        <begin position="210"/>
        <end position="233"/>
    </location>
</feature>
<evidence type="ECO:0000256" key="1">
    <source>
        <dbReference type="SAM" id="MobiDB-lite"/>
    </source>
</evidence>
<feature type="compositionally biased region" description="Basic and acidic residues" evidence="1">
    <location>
        <begin position="142"/>
        <end position="152"/>
    </location>
</feature>
<evidence type="ECO:0000313" key="3">
    <source>
        <dbReference type="EMBL" id="KAA8582688.1"/>
    </source>
</evidence>
<keyword evidence="2" id="KW-0732">Signal</keyword>
<keyword evidence="4" id="KW-1185">Reference proteome</keyword>
<organism evidence="3 4">
    <name type="scientific">Etheostoma spectabile</name>
    <name type="common">orangethroat darter</name>
    <dbReference type="NCBI Taxonomy" id="54343"/>
    <lineage>
        <taxon>Eukaryota</taxon>
        <taxon>Metazoa</taxon>
        <taxon>Chordata</taxon>
        <taxon>Craniata</taxon>
        <taxon>Vertebrata</taxon>
        <taxon>Euteleostomi</taxon>
        <taxon>Actinopterygii</taxon>
        <taxon>Neopterygii</taxon>
        <taxon>Teleostei</taxon>
        <taxon>Neoteleostei</taxon>
        <taxon>Acanthomorphata</taxon>
        <taxon>Eupercaria</taxon>
        <taxon>Perciformes</taxon>
        <taxon>Percoidei</taxon>
        <taxon>Percidae</taxon>
        <taxon>Etheostomatinae</taxon>
        <taxon>Etheostoma</taxon>
    </lineage>
</organism>
<evidence type="ECO:0000256" key="2">
    <source>
        <dbReference type="SAM" id="SignalP"/>
    </source>
</evidence>
<feature type="compositionally biased region" description="Basic and acidic residues" evidence="1">
    <location>
        <begin position="223"/>
        <end position="233"/>
    </location>
</feature>
<comment type="caution">
    <text evidence="3">The sequence shown here is derived from an EMBL/GenBank/DDBJ whole genome shotgun (WGS) entry which is preliminary data.</text>
</comment>
<sequence>MHLSLTALFTSVAKTAAVKPTGWKQTRCSFPTQDLMQEASADPRVSEPTPEGLNRSHLNIGVLEEFAQNMTENIIQSFTSQMEMVAPEGDCLASRFDQNQETFAEELALAVIDVALREVCGGHNVENHDGSKRTKSAFLNESDSKRSTDMDPGKEIQTFKETQPCYPPLSQSGLLVMGSLDYPDAPPTTPLLPQLERSRHSFARKLKGGLAKVFLPSPPPPTPKDKEDDRDRAANDSQVELMEHLMHSLSTDDLARDSFEAGPHHGAKLEAFAEALSCDIIGWVLTHQSSAAASSSSSSSSSPLFMQQPRAEQTWTYPNFNFQLVSLLPTCLLDLQLFSSPPRSPR</sequence>
<evidence type="ECO:0000313" key="4">
    <source>
        <dbReference type="Proteomes" id="UP000327493"/>
    </source>
</evidence>
<feature type="region of interest" description="Disordered" evidence="1">
    <location>
        <begin position="127"/>
        <end position="152"/>
    </location>
</feature>
<protein>
    <submittedName>
        <fullName evidence="3">Uncharacterized protein</fullName>
    </submittedName>
</protein>
<gene>
    <name evidence="3" type="ORF">FQN60_006359</name>
</gene>